<dbReference type="Proteomes" id="UP000886523">
    <property type="component" value="Unassembled WGS sequence"/>
</dbReference>
<sequence length="163" mass="17876">MDHTRHKGMFKNLSTLPLFMNSLPLPTSSSHFLSPTWDTMDHPSSDNFSCCSSSSQSLLPSSSPSPFALSGNTLLYSNSPAPQRDEALATYLANRFDPTVNRNIRSYTGYRPPSQQSLKWGISPVQLTASGVHAITRSSSRQHCWESQYLGSHQGLVSGDQLG</sequence>
<name>A0A9P6DLT3_9AGAM</name>
<proteinExistence type="predicted"/>
<keyword evidence="2" id="KW-1185">Reference proteome</keyword>
<comment type="caution">
    <text evidence="1">The sequence shown here is derived from an EMBL/GenBank/DDBJ whole genome shotgun (WGS) entry which is preliminary data.</text>
</comment>
<evidence type="ECO:0000313" key="1">
    <source>
        <dbReference type="EMBL" id="KAF9506182.1"/>
    </source>
</evidence>
<dbReference type="EMBL" id="MU129120">
    <property type="protein sequence ID" value="KAF9506182.1"/>
    <property type="molecule type" value="Genomic_DNA"/>
</dbReference>
<organism evidence="1 2">
    <name type="scientific">Hydnum rufescens UP504</name>
    <dbReference type="NCBI Taxonomy" id="1448309"/>
    <lineage>
        <taxon>Eukaryota</taxon>
        <taxon>Fungi</taxon>
        <taxon>Dikarya</taxon>
        <taxon>Basidiomycota</taxon>
        <taxon>Agaricomycotina</taxon>
        <taxon>Agaricomycetes</taxon>
        <taxon>Cantharellales</taxon>
        <taxon>Hydnaceae</taxon>
        <taxon>Hydnum</taxon>
    </lineage>
</organism>
<dbReference type="AlphaFoldDB" id="A0A9P6DLT3"/>
<evidence type="ECO:0000313" key="2">
    <source>
        <dbReference type="Proteomes" id="UP000886523"/>
    </source>
</evidence>
<protein>
    <submittedName>
        <fullName evidence="1">Uncharacterized protein</fullName>
    </submittedName>
</protein>
<gene>
    <name evidence="1" type="ORF">BS47DRAFT_1353014</name>
</gene>
<reference evidence="1" key="1">
    <citation type="journal article" date="2020" name="Nat. Commun.">
        <title>Large-scale genome sequencing of mycorrhizal fungi provides insights into the early evolution of symbiotic traits.</title>
        <authorList>
            <person name="Miyauchi S."/>
            <person name="Kiss E."/>
            <person name="Kuo A."/>
            <person name="Drula E."/>
            <person name="Kohler A."/>
            <person name="Sanchez-Garcia M."/>
            <person name="Morin E."/>
            <person name="Andreopoulos B."/>
            <person name="Barry K.W."/>
            <person name="Bonito G."/>
            <person name="Buee M."/>
            <person name="Carver A."/>
            <person name="Chen C."/>
            <person name="Cichocki N."/>
            <person name="Clum A."/>
            <person name="Culley D."/>
            <person name="Crous P.W."/>
            <person name="Fauchery L."/>
            <person name="Girlanda M."/>
            <person name="Hayes R.D."/>
            <person name="Keri Z."/>
            <person name="LaButti K."/>
            <person name="Lipzen A."/>
            <person name="Lombard V."/>
            <person name="Magnuson J."/>
            <person name="Maillard F."/>
            <person name="Murat C."/>
            <person name="Nolan M."/>
            <person name="Ohm R.A."/>
            <person name="Pangilinan J."/>
            <person name="Pereira M.F."/>
            <person name="Perotto S."/>
            <person name="Peter M."/>
            <person name="Pfister S."/>
            <person name="Riley R."/>
            <person name="Sitrit Y."/>
            <person name="Stielow J.B."/>
            <person name="Szollosi G."/>
            <person name="Zifcakova L."/>
            <person name="Stursova M."/>
            <person name="Spatafora J.W."/>
            <person name="Tedersoo L."/>
            <person name="Vaario L.M."/>
            <person name="Yamada A."/>
            <person name="Yan M."/>
            <person name="Wang P."/>
            <person name="Xu J."/>
            <person name="Bruns T."/>
            <person name="Baldrian P."/>
            <person name="Vilgalys R."/>
            <person name="Dunand C."/>
            <person name="Henrissat B."/>
            <person name="Grigoriev I.V."/>
            <person name="Hibbett D."/>
            <person name="Nagy L.G."/>
            <person name="Martin F.M."/>
        </authorList>
    </citation>
    <scope>NUCLEOTIDE SEQUENCE</scope>
    <source>
        <strain evidence="1">UP504</strain>
    </source>
</reference>
<accession>A0A9P6DLT3</accession>